<reference evidence="1" key="1">
    <citation type="submission" date="2018-05" db="EMBL/GenBank/DDBJ databases">
        <authorList>
            <person name="Lanie J.A."/>
            <person name="Ng W.-L."/>
            <person name="Kazmierczak K.M."/>
            <person name="Andrzejewski T.M."/>
            <person name="Davidsen T.M."/>
            <person name="Wayne K.J."/>
            <person name="Tettelin H."/>
            <person name="Glass J.I."/>
            <person name="Rusch D."/>
            <person name="Podicherti R."/>
            <person name="Tsui H.-C.T."/>
            <person name="Winkler M.E."/>
        </authorList>
    </citation>
    <scope>NUCLEOTIDE SEQUENCE</scope>
</reference>
<accession>A0A382GI82</accession>
<dbReference type="EMBL" id="UINC01055454">
    <property type="protein sequence ID" value="SVB74343.1"/>
    <property type="molecule type" value="Genomic_DNA"/>
</dbReference>
<evidence type="ECO:0000313" key="1">
    <source>
        <dbReference type="EMBL" id="SVB74343.1"/>
    </source>
</evidence>
<gene>
    <name evidence="1" type="ORF">METZ01_LOCUS227197</name>
</gene>
<protein>
    <submittedName>
        <fullName evidence="1">Uncharacterized protein</fullName>
    </submittedName>
</protein>
<organism evidence="1">
    <name type="scientific">marine metagenome</name>
    <dbReference type="NCBI Taxonomy" id="408172"/>
    <lineage>
        <taxon>unclassified sequences</taxon>
        <taxon>metagenomes</taxon>
        <taxon>ecological metagenomes</taxon>
    </lineage>
</organism>
<dbReference type="AlphaFoldDB" id="A0A382GI82"/>
<proteinExistence type="predicted"/>
<name>A0A382GI82_9ZZZZ</name>
<sequence>MVFRQDHGVEKSVPLQTNICSQCGFVDFYVQDPVHLKICAEDRPINPDFKQRPLMESDF</sequence>